<dbReference type="GO" id="GO:0005737">
    <property type="term" value="C:cytoplasm"/>
    <property type="evidence" value="ECO:0007669"/>
    <property type="project" value="TreeGrafter"/>
</dbReference>
<dbReference type="InterPro" id="IPR051168">
    <property type="entry name" value="AASS"/>
</dbReference>
<feature type="active site" description="Proton donor" evidence="12">
    <location>
        <position position="98"/>
    </location>
</feature>
<dbReference type="InterPro" id="IPR027281">
    <property type="entry name" value="Lys1"/>
</dbReference>
<feature type="binding site" evidence="13">
    <location>
        <position position="228"/>
    </location>
    <ligand>
        <name>NAD(+)</name>
        <dbReference type="ChEBI" id="CHEBI:57540"/>
    </ligand>
</feature>
<evidence type="ECO:0000259" key="15">
    <source>
        <dbReference type="SMART" id="SM01002"/>
    </source>
</evidence>
<feature type="domain" description="Alanine dehydrogenase/pyridine nucleotide transhydrogenase NAD(H)-binding" evidence="15">
    <location>
        <begin position="176"/>
        <end position="312"/>
    </location>
</feature>
<comment type="pathway">
    <text evidence="1">Amino-acid biosynthesis; L-lysine biosynthesis via AAA pathway; L-lysine from L-alpha-aminoadipate (fungal route): step 3/3.</text>
</comment>
<dbReference type="EC" id="1.5.1.7" evidence="4"/>
<evidence type="ECO:0000256" key="4">
    <source>
        <dbReference type="ARBA" id="ARBA00012847"/>
    </source>
</evidence>
<dbReference type="SUPFAM" id="SSF52283">
    <property type="entry name" value="Formate/glycerate dehydrogenase catalytic domain-like"/>
    <property type="match status" value="1"/>
</dbReference>
<feature type="active site" description="Proton acceptor" evidence="12">
    <location>
        <position position="79"/>
    </location>
</feature>
<evidence type="ECO:0000256" key="7">
    <source>
        <dbReference type="ARBA" id="ARBA00023002"/>
    </source>
</evidence>
<dbReference type="InterPro" id="IPR007886">
    <property type="entry name" value="AlaDH/PNT_N"/>
</dbReference>
<evidence type="ECO:0000313" key="17">
    <source>
        <dbReference type="EMBL" id="KNC83818.1"/>
    </source>
</evidence>
<dbReference type="CDD" id="cd12188">
    <property type="entry name" value="SDH"/>
    <property type="match status" value="1"/>
</dbReference>
<evidence type="ECO:0000256" key="5">
    <source>
        <dbReference type="ARBA" id="ARBA00021221"/>
    </source>
</evidence>
<dbReference type="eggNOG" id="KOG0172">
    <property type="taxonomic scope" value="Eukaryota"/>
</dbReference>
<keyword evidence="7" id="KW-0560">Oxidoreductase</keyword>
<feature type="domain" description="Alanine dehydrogenase/pyridine nucleotide transhydrogenase N-terminal" evidence="16">
    <location>
        <begin position="9"/>
        <end position="144"/>
    </location>
</feature>
<evidence type="ECO:0000256" key="10">
    <source>
        <dbReference type="ARBA" id="ARBA00033228"/>
    </source>
</evidence>
<evidence type="ECO:0000256" key="1">
    <source>
        <dbReference type="ARBA" id="ARBA00004884"/>
    </source>
</evidence>
<feature type="disulfide bond" evidence="14">
    <location>
        <begin position="206"/>
        <end position="250"/>
    </location>
</feature>
<dbReference type="PANTHER" id="PTHR11133:SF23">
    <property type="entry name" value="SACCHAROPINE DEHYDROGENASE [NAD(+), L-LYSINE-FORMING]"/>
    <property type="match status" value="1"/>
</dbReference>
<dbReference type="GO" id="GO:0019878">
    <property type="term" value="P:lysine biosynthetic process via aminoadipic acid"/>
    <property type="evidence" value="ECO:0007669"/>
    <property type="project" value="UniProtKB-UniPathway"/>
</dbReference>
<evidence type="ECO:0000256" key="14">
    <source>
        <dbReference type="PIRSR" id="PIRSR018250-4"/>
    </source>
</evidence>
<keyword evidence="9" id="KW-1015">Disulfide bond</keyword>
<dbReference type="EMBL" id="KQ241808">
    <property type="protein sequence ID" value="KNC83818.1"/>
    <property type="molecule type" value="Genomic_DNA"/>
</dbReference>
<dbReference type="GO" id="GO:0004754">
    <property type="term" value="F:saccharopine dehydrogenase (NAD+, L-lysine-forming) activity"/>
    <property type="evidence" value="ECO:0007669"/>
    <property type="project" value="UniProtKB-EC"/>
</dbReference>
<evidence type="ECO:0000256" key="2">
    <source>
        <dbReference type="ARBA" id="ARBA00005689"/>
    </source>
</evidence>
<comment type="catalytic activity">
    <reaction evidence="11">
        <text>L-saccharopine + NAD(+) + H2O = L-lysine + 2-oxoglutarate + NADH + H(+)</text>
        <dbReference type="Rhea" id="RHEA:12440"/>
        <dbReference type="ChEBI" id="CHEBI:15377"/>
        <dbReference type="ChEBI" id="CHEBI:15378"/>
        <dbReference type="ChEBI" id="CHEBI:16810"/>
        <dbReference type="ChEBI" id="CHEBI:32551"/>
        <dbReference type="ChEBI" id="CHEBI:57540"/>
        <dbReference type="ChEBI" id="CHEBI:57945"/>
        <dbReference type="ChEBI" id="CHEBI:57951"/>
        <dbReference type="EC" id="1.5.1.7"/>
    </reaction>
</comment>
<feature type="binding site" evidence="13">
    <location>
        <position position="232"/>
    </location>
    <ligand>
        <name>NAD(+)</name>
        <dbReference type="ChEBI" id="CHEBI:57540"/>
    </ligand>
</feature>
<evidence type="ECO:0000259" key="16">
    <source>
        <dbReference type="SMART" id="SM01003"/>
    </source>
</evidence>
<evidence type="ECO:0000256" key="6">
    <source>
        <dbReference type="ARBA" id="ARBA00022605"/>
    </source>
</evidence>
<dbReference type="Gene3D" id="3.40.50.720">
    <property type="entry name" value="NAD(P)-binding Rossmann-like Domain"/>
    <property type="match status" value="1"/>
</dbReference>
<keyword evidence="8 13" id="KW-0520">NAD</keyword>
<dbReference type="SMART" id="SM01002">
    <property type="entry name" value="AlaDh_PNT_C"/>
    <property type="match status" value="1"/>
</dbReference>
<name>A0A0L0G6G1_9EUKA</name>
<dbReference type="PANTHER" id="PTHR11133">
    <property type="entry name" value="SACCHAROPINE DEHYDROGENASE"/>
    <property type="match status" value="1"/>
</dbReference>
<feature type="binding site" evidence="13">
    <location>
        <begin position="320"/>
        <end position="323"/>
    </location>
    <ligand>
        <name>NAD(+)</name>
        <dbReference type="ChEBI" id="CHEBI:57540"/>
    </ligand>
</feature>
<dbReference type="SUPFAM" id="SSF51735">
    <property type="entry name" value="NAD(P)-binding Rossmann-fold domains"/>
    <property type="match status" value="1"/>
</dbReference>
<evidence type="ECO:0000313" key="18">
    <source>
        <dbReference type="Proteomes" id="UP000054560"/>
    </source>
</evidence>
<accession>A0A0L0G6G1</accession>
<evidence type="ECO:0000256" key="9">
    <source>
        <dbReference type="ARBA" id="ARBA00023157"/>
    </source>
</evidence>
<reference evidence="17 18" key="1">
    <citation type="submission" date="2011-02" db="EMBL/GenBank/DDBJ databases">
        <title>The Genome Sequence of Sphaeroforma arctica JP610.</title>
        <authorList>
            <consortium name="The Broad Institute Genome Sequencing Platform"/>
            <person name="Russ C."/>
            <person name="Cuomo C."/>
            <person name="Young S.K."/>
            <person name="Zeng Q."/>
            <person name="Gargeya S."/>
            <person name="Alvarado L."/>
            <person name="Berlin A."/>
            <person name="Chapman S.B."/>
            <person name="Chen Z."/>
            <person name="Freedman E."/>
            <person name="Gellesch M."/>
            <person name="Goldberg J."/>
            <person name="Griggs A."/>
            <person name="Gujja S."/>
            <person name="Heilman E."/>
            <person name="Heiman D."/>
            <person name="Howarth C."/>
            <person name="Mehta T."/>
            <person name="Neiman D."/>
            <person name="Pearson M."/>
            <person name="Roberts A."/>
            <person name="Saif S."/>
            <person name="Shea T."/>
            <person name="Shenoy N."/>
            <person name="Sisk P."/>
            <person name="Stolte C."/>
            <person name="Sykes S."/>
            <person name="White J."/>
            <person name="Yandava C."/>
            <person name="Burger G."/>
            <person name="Gray M.W."/>
            <person name="Holland P.W.H."/>
            <person name="King N."/>
            <person name="Lang F.B.F."/>
            <person name="Roger A.J."/>
            <person name="Ruiz-Trillo I."/>
            <person name="Haas B."/>
            <person name="Nusbaum C."/>
            <person name="Birren B."/>
        </authorList>
    </citation>
    <scope>NUCLEOTIDE SEQUENCE [LARGE SCALE GENOMIC DNA]</scope>
    <source>
        <strain evidence="17 18">JP610</strain>
    </source>
</reference>
<dbReference type="SMART" id="SM01003">
    <property type="entry name" value="AlaDh_PNT_N"/>
    <property type="match status" value="1"/>
</dbReference>
<proteinExistence type="inferred from homology"/>
<evidence type="ECO:0000256" key="11">
    <source>
        <dbReference type="ARBA" id="ARBA00047860"/>
    </source>
</evidence>
<dbReference type="InterPro" id="IPR036291">
    <property type="entry name" value="NAD(P)-bd_dom_sf"/>
</dbReference>
<dbReference type="Proteomes" id="UP000054560">
    <property type="component" value="Unassembled WGS sequence"/>
</dbReference>
<feature type="binding site" evidence="13">
    <location>
        <position position="252"/>
    </location>
    <ligand>
        <name>NAD(+)</name>
        <dbReference type="ChEBI" id="CHEBI:57540"/>
    </ligand>
</feature>
<comment type="similarity">
    <text evidence="2">Belongs to the AlaDH/PNT family.</text>
</comment>
<dbReference type="PIRSF" id="PIRSF018250">
    <property type="entry name" value="Saccharopine_DH_Lys"/>
    <property type="match status" value="1"/>
</dbReference>
<dbReference type="UniPathway" id="UPA00033">
    <property type="reaction ID" value="UER00034"/>
</dbReference>
<keyword evidence="18" id="KW-1185">Reference proteome</keyword>
<feature type="binding site" evidence="13">
    <location>
        <position position="281"/>
    </location>
    <ligand>
        <name>NAD(+)</name>
        <dbReference type="ChEBI" id="CHEBI:57540"/>
    </ligand>
</feature>
<dbReference type="Pfam" id="PF05222">
    <property type="entry name" value="AlaDh_PNT_N"/>
    <property type="match status" value="1"/>
</dbReference>
<evidence type="ECO:0000256" key="13">
    <source>
        <dbReference type="PIRSR" id="PIRSR018250-3"/>
    </source>
</evidence>
<evidence type="ECO:0000256" key="3">
    <source>
        <dbReference type="ARBA" id="ARBA00011245"/>
    </source>
</evidence>
<feature type="binding site" evidence="13">
    <location>
        <begin position="204"/>
        <end position="205"/>
    </location>
    <ligand>
        <name>NAD(+)</name>
        <dbReference type="ChEBI" id="CHEBI:57540"/>
    </ligand>
</feature>
<dbReference type="GeneID" id="25904451"/>
<organism evidence="17 18">
    <name type="scientific">Sphaeroforma arctica JP610</name>
    <dbReference type="NCBI Taxonomy" id="667725"/>
    <lineage>
        <taxon>Eukaryota</taxon>
        <taxon>Ichthyosporea</taxon>
        <taxon>Ichthyophonida</taxon>
        <taxon>Sphaeroforma</taxon>
    </lineage>
</organism>
<dbReference type="FunFam" id="3.40.50.720:FF:000217">
    <property type="entry name" value="Saccharopine dehydrogenase [NAD(+), L-lysine-forming]"/>
    <property type="match status" value="1"/>
</dbReference>
<evidence type="ECO:0000256" key="12">
    <source>
        <dbReference type="PIRSR" id="PIRSR018250-1"/>
    </source>
</evidence>
<dbReference type="STRING" id="667725.A0A0L0G6G1"/>
<protein>
    <recommendedName>
        <fullName evidence="5">Saccharopine dehydrogenase [NAD(+), L-lysine-forming]</fullName>
        <ecNumber evidence="4">1.5.1.7</ecNumber>
    </recommendedName>
    <alternativeName>
        <fullName evidence="10">Lysine--2-oxoglutarate reductase</fullName>
    </alternativeName>
</protein>
<keyword evidence="6" id="KW-0028">Amino-acid biosynthesis</keyword>
<comment type="subunit">
    <text evidence="3">Monomer.</text>
</comment>
<dbReference type="RefSeq" id="XP_014157720.1">
    <property type="nucleotide sequence ID" value="XM_014302245.1"/>
</dbReference>
<feature type="binding site" evidence="13">
    <location>
        <position position="132"/>
    </location>
    <ligand>
        <name>NAD(+)</name>
        <dbReference type="ChEBI" id="CHEBI:57540"/>
    </ligand>
</feature>
<dbReference type="OrthoDB" id="265306at2759"/>
<sequence>MTSQPVHLWIRAEVKSQEHRVPITPEIVKKLLDTGFKITVEKQHDRCVADAEYEKVGCTMVEGGTWRTAPSDAYIFGLKELPENDDSPLTHTHIYFGHCFKYQTGWKDLLARFRNGKGVLLDLEFLQDSVGRRVAAFGYMAGYTGTAVGIDVWCNQKLGSGALEKVNAPYPDADALKKYLKERIDAAVEKGAVLPRVAVIGALGRCGRGACDFATEVGIPEDNIVRWDMNETKGGGPFPQLLDVDILVNCIYLTEKIPPFITTDMLKETSETRKLSVLVDVSCDYTSENNPVPVYTEGTTFSNPTVVVPDVGKVMEVVAIDHLPTLLPKESSERFGADLLPTLLALPQVKEDEVWCRARKLFDDKLAEAEK</sequence>
<evidence type="ECO:0000256" key="8">
    <source>
        <dbReference type="ARBA" id="ARBA00023027"/>
    </source>
</evidence>
<dbReference type="AlphaFoldDB" id="A0A0L0G6G1"/>
<gene>
    <name evidence="17" type="ORF">SARC_03947</name>
</gene>
<dbReference type="InterPro" id="IPR007698">
    <property type="entry name" value="AlaDH/PNT_NAD(H)-bd"/>
</dbReference>